<dbReference type="EMBL" id="CP030144">
    <property type="protein sequence ID" value="AXR64556.1"/>
    <property type="molecule type" value="Genomic_DNA"/>
</dbReference>
<gene>
    <name evidence="1" type="ORF">DQM28_10300</name>
</gene>
<reference evidence="1 2" key="2">
    <citation type="submission" date="2018-09" db="EMBL/GenBank/DDBJ databases">
        <title>Complete Genome sequences of three Leptospira mayottensis isolates obtained from Tenrecid mammals endemic to the Malagasy region.</title>
        <authorList>
            <person name="Cordonin C."/>
            <person name="Toty C."/>
        </authorList>
    </citation>
    <scope>NUCLEOTIDE SEQUENCE [LARGE SCALE GENOMIC DNA]</scope>
    <source>
        <strain evidence="1 2">MDI222</strain>
    </source>
</reference>
<sequence length="62" mass="7328">MGSSRFGNLLQKTKSLSQNLKIEEPRRELNNYKICSKSYKLSKGRNLWELLYYITNLLNDCN</sequence>
<keyword evidence="2" id="KW-1185">Reference proteome</keyword>
<organism evidence="1 2">
    <name type="scientific">Leptospira mayottensis</name>
    <dbReference type="NCBI Taxonomy" id="1137606"/>
    <lineage>
        <taxon>Bacteria</taxon>
        <taxon>Pseudomonadati</taxon>
        <taxon>Spirochaetota</taxon>
        <taxon>Spirochaetia</taxon>
        <taxon>Leptospirales</taxon>
        <taxon>Leptospiraceae</taxon>
        <taxon>Leptospira</taxon>
    </lineage>
</organism>
<dbReference type="Proteomes" id="UP000258889">
    <property type="component" value="Chromosome i"/>
</dbReference>
<evidence type="ECO:0000313" key="2">
    <source>
        <dbReference type="Proteomes" id="UP000258889"/>
    </source>
</evidence>
<evidence type="ECO:0000313" key="1">
    <source>
        <dbReference type="EMBL" id="AXR64556.1"/>
    </source>
</evidence>
<accession>A0ABM6Y986</accession>
<protein>
    <submittedName>
        <fullName evidence="1">Uncharacterized protein</fullName>
    </submittedName>
</protein>
<name>A0ABM6Y986_9LEPT</name>
<reference evidence="1 2" key="1">
    <citation type="submission" date="2018-06" db="EMBL/GenBank/DDBJ databases">
        <authorList>
            <person name="Tortosa P."/>
        </authorList>
    </citation>
    <scope>NUCLEOTIDE SEQUENCE [LARGE SCALE GENOMIC DNA]</scope>
    <source>
        <strain evidence="1 2">MDI222</strain>
    </source>
</reference>
<proteinExistence type="predicted"/>